<dbReference type="Proteomes" id="UP000185891">
    <property type="component" value="Unassembled WGS sequence"/>
</dbReference>
<dbReference type="Pfam" id="PF05137">
    <property type="entry name" value="PilN"/>
    <property type="match status" value="1"/>
</dbReference>
<dbReference type="AlphaFoldDB" id="A0A1F5EL16"/>
<proteinExistence type="predicted"/>
<sequence>MSNLLPGKNKKEIKIQFLLRFLIVITVFFLLTIILLAISLTPSYVLSQVRESVVFDKVESLKKSTELIKRRTSADILLVEKEKVDVLKNIENINVDEIIEKIVAKSPAGLKITSFYYEKEDGDKPVSAITINGNSNNRNNLIAFVESFEVDDAFSKVDFPASNLVKGESVDFSIKIYIK</sequence>
<keyword evidence="1" id="KW-0812">Transmembrane</keyword>
<evidence type="ECO:0000313" key="2">
    <source>
        <dbReference type="EMBL" id="OGD68085.1"/>
    </source>
</evidence>
<protein>
    <submittedName>
        <fullName evidence="2">Uncharacterized protein</fullName>
    </submittedName>
</protein>
<accession>A0A1F5EL16</accession>
<dbReference type="InterPro" id="IPR007813">
    <property type="entry name" value="PilN"/>
</dbReference>
<organism evidence="2 3">
    <name type="scientific">Candidatus Campbellbacteria bacterium RIFCSPHIGHO2_12_FULL_35_10</name>
    <dbReference type="NCBI Taxonomy" id="1797578"/>
    <lineage>
        <taxon>Bacteria</taxon>
        <taxon>Candidatus Campbelliibacteriota</taxon>
    </lineage>
</organism>
<evidence type="ECO:0000313" key="3">
    <source>
        <dbReference type="Proteomes" id="UP000185891"/>
    </source>
</evidence>
<gene>
    <name evidence="2" type="ORF">A3E89_00780</name>
</gene>
<keyword evidence="1" id="KW-1133">Transmembrane helix</keyword>
<evidence type="ECO:0000256" key="1">
    <source>
        <dbReference type="SAM" id="Phobius"/>
    </source>
</evidence>
<comment type="caution">
    <text evidence="2">The sequence shown here is derived from an EMBL/GenBank/DDBJ whole genome shotgun (WGS) entry which is preliminary data.</text>
</comment>
<feature type="transmembrane region" description="Helical" evidence="1">
    <location>
        <begin position="21"/>
        <end position="40"/>
    </location>
</feature>
<reference evidence="2 3" key="1">
    <citation type="journal article" date="2016" name="Nat. Commun.">
        <title>Thousands of microbial genomes shed light on interconnected biogeochemical processes in an aquifer system.</title>
        <authorList>
            <person name="Anantharaman K."/>
            <person name="Brown C.T."/>
            <person name="Hug L.A."/>
            <person name="Sharon I."/>
            <person name="Castelle C.J."/>
            <person name="Probst A.J."/>
            <person name="Thomas B.C."/>
            <person name="Singh A."/>
            <person name="Wilkins M.J."/>
            <person name="Karaoz U."/>
            <person name="Brodie E.L."/>
            <person name="Williams K.H."/>
            <person name="Hubbard S.S."/>
            <person name="Banfield J.F."/>
        </authorList>
    </citation>
    <scope>NUCLEOTIDE SEQUENCE [LARGE SCALE GENOMIC DNA]</scope>
</reference>
<dbReference type="EMBL" id="MFAA01000043">
    <property type="protein sequence ID" value="OGD68085.1"/>
    <property type="molecule type" value="Genomic_DNA"/>
</dbReference>
<name>A0A1F5EL16_9BACT</name>
<keyword evidence="1" id="KW-0472">Membrane</keyword>